<evidence type="ECO:0000256" key="1">
    <source>
        <dbReference type="ARBA" id="ARBA00022491"/>
    </source>
</evidence>
<dbReference type="SUPFAM" id="SSF48498">
    <property type="entry name" value="Tetracyclin repressor-like, C-terminal domain"/>
    <property type="match status" value="1"/>
</dbReference>
<dbReference type="SUPFAM" id="SSF46689">
    <property type="entry name" value="Homeodomain-like"/>
    <property type="match status" value="1"/>
</dbReference>
<dbReference type="PANTHER" id="PTHR30055:SF200">
    <property type="entry name" value="HTH-TYPE TRANSCRIPTIONAL REPRESSOR BDCR"/>
    <property type="match status" value="1"/>
</dbReference>
<dbReference type="Pfam" id="PF00440">
    <property type="entry name" value="TetR_N"/>
    <property type="match status" value="1"/>
</dbReference>
<dbReference type="Proteomes" id="UP001288620">
    <property type="component" value="Unassembled WGS sequence"/>
</dbReference>
<gene>
    <name evidence="7" type="ORF">N4G40_18480</name>
</gene>
<dbReference type="PRINTS" id="PR00455">
    <property type="entry name" value="HTHTETR"/>
</dbReference>
<evidence type="ECO:0000313" key="8">
    <source>
        <dbReference type="Proteomes" id="UP001288620"/>
    </source>
</evidence>
<comment type="caution">
    <text evidence="7">The sequence shown here is derived from an EMBL/GenBank/DDBJ whole genome shotgun (WGS) entry which is preliminary data.</text>
</comment>
<evidence type="ECO:0000313" key="7">
    <source>
        <dbReference type="EMBL" id="MDZ7280244.1"/>
    </source>
</evidence>
<evidence type="ECO:0000256" key="3">
    <source>
        <dbReference type="ARBA" id="ARBA00023125"/>
    </source>
</evidence>
<dbReference type="InterPro" id="IPR001647">
    <property type="entry name" value="HTH_TetR"/>
</dbReference>
<keyword evidence="4" id="KW-0804">Transcription</keyword>
<evidence type="ECO:0000256" key="4">
    <source>
        <dbReference type="ARBA" id="ARBA00023163"/>
    </source>
</evidence>
<feature type="DNA-binding region" description="H-T-H motif" evidence="5">
    <location>
        <begin position="29"/>
        <end position="48"/>
    </location>
</feature>
<feature type="domain" description="HTH tetR-type" evidence="6">
    <location>
        <begin position="6"/>
        <end position="66"/>
    </location>
</feature>
<protein>
    <submittedName>
        <fullName evidence="7">TetR/AcrR family transcriptional regulator</fullName>
    </submittedName>
</protein>
<proteinExistence type="predicted"/>
<sequence>MKTSNSGLREKILETAIALFSEKGMENVKTRELTAALGVSRSHIYHYFPDWTTLSVQACTLFAERDLAHFSDQISGLPPRQQLEAFITGHLPQEPDAEWQLYSSLWRKATSEPPYAALATTITERWNAAMADIIHEGMQSGVFRAGNAQQIARQLSAMLNGYADLLIVVTDDLARQQAFKDLHAFIDLAL</sequence>
<dbReference type="InterPro" id="IPR039538">
    <property type="entry name" value="BetI_C"/>
</dbReference>
<organism evidence="7 8">
    <name type="scientific">Pantoea eucrina</name>
    <dbReference type="NCBI Taxonomy" id="472693"/>
    <lineage>
        <taxon>Bacteria</taxon>
        <taxon>Pseudomonadati</taxon>
        <taxon>Pseudomonadota</taxon>
        <taxon>Gammaproteobacteria</taxon>
        <taxon>Enterobacterales</taxon>
        <taxon>Erwiniaceae</taxon>
        <taxon>Pantoea</taxon>
    </lineage>
</organism>
<name>A0ABU5LJY5_9GAMM</name>
<dbReference type="Pfam" id="PF13977">
    <property type="entry name" value="TetR_C_6"/>
    <property type="match status" value="1"/>
</dbReference>
<evidence type="ECO:0000259" key="6">
    <source>
        <dbReference type="PROSITE" id="PS50977"/>
    </source>
</evidence>
<keyword evidence="2" id="KW-0805">Transcription regulation</keyword>
<dbReference type="RefSeq" id="WP_322544133.1">
    <property type="nucleotide sequence ID" value="NZ_JAOBTT010000002.1"/>
</dbReference>
<evidence type="ECO:0000256" key="5">
    <source>
        <dbReference type="PROSITE-ProRule" id="PRU00335"/>
    </source>
</evidence>
<reference evidence="8" key="1">
    <citation type="submission" date="2023-07" db="EMBL/GenBank/DDBJ databases">
        <title>Structural and functional analysis of rice phyllospheric bacteria for their antimicrobial properties and defense elicitation against blast disease.</title>
        <authorList>
            <person name="Sahu K.P."/>
            <person name="Asharani P."/>
            <person name="Kumar M."/>
            <person name="Reddy B."/>
            <person name="Kumar A."/>
        </authorList>
    </citation>
    <scope>NUCLEOTIDE SEQUENCE [LARGE SCALE GENOMIC DNA]</scope>
    <source>
        <strain evidence="8">OsEp_Plm_30P10</strain>
    </source>
</reference>
<dbReference type="PROSITE" id="PS50977">
    <property type="entry name" value="HTH_TETR_2"/>
    <property type="match status" value="1"/>
</dbReference>
<dbReference type="EMBL" id="JAOBTT010000002">
    <property type="protein sequence ID" value="MDZ7280244.1"/>
    <property type="molecule type" value="Genomic_DNA"/>
</dbReference>
<dbReference type="Gene3D" id="1.10.357.10">
    <property type="entry name" value="Tetracycline Repressor, domain 2"/>
    <property type="match status" value="1"/>
</dbReference>
<dbReference type="PANTHER" id="PTHR30055">
    <property type="entry name" value="HTH-TYPE TRANSCRIPTIONAL REGULATOR RUTR"/>
    <property type="match status" value="1"/>
</dbReference>
<evidence type="ECO:0000256" key="2">
    <source>
        <dbReference type="ARBA" id="ARBA00023015"/>
    </source>
</evidence>
<keyword evidence="3 5" id="KW-0238">DNA-binding</keyword>
<accession>A0ABU5LJY5</accession>
<dbReference type="InterPro" id="IPR050109">
    <property type="entry name" value="HTH-type_TetR-like_transc_reg"/>
</dbReference>
<dbReference type="InterPro" id="IPR009057">
    <property type="entry name" value="Homeodomain-like_sf"/>
</dbReference>
<dbReference type="InterPro" id="IPR036271">
    <property type="entry name" value="Tet_transcr_reg_TetR-rel_C_sf"/>
</dbReference>
<keyword evidence="8" id="KW-1185">Reference proteome</keyword>
<keyword evidence="1" id="KW-0678">Repressor</keyword>